<dbReference type="InterPro" id="IPR018503">
    <property type="entry name" value="Tetraspanin_CS"/>
</dbReference>
<keyword evidence="4 6" id="KW-1133">Transmembrane helix</keyword>
<evidence type="ECO:0000256" key="5">
    <source>
        <dbReference type="ARBA" id="ARBA00023136"/>
    </source>
</evidence>
<comment type="similarity">
    <text evidence="2 6">Belongs to the tetraspanin (TM4SF) family.</text>
</comment>
<feature type="transmembrane region" description="Helical" evidence="6">
    <location>
        <begin position="87"/>
        <end position="112"/>
    </location>
</feature>
<dbReference type="Proteomes" id="UP001634394">
    <property type="component" value="Unassembled WGS sequence"/>
</dbReference>
<feature type="transmembrane region" description="Helical" evidence="6">
    <location>
        <begin position="54"/>
        <end position="75"/>
    </location>
</feature>
<gene>
    <name evidence="7" type="ORF">ACJMK2_016683</name>
</gene>
<comment type="caution">
    <text evidence="7">The sequence shown here is derived from an EMBL/GenBank/DDBJ whole genome shotgun (WGS) entry which is preliminary data.</text>
</comment>
<keyword evidence="5 6" id="KW-0472">Membrane</keyword>
<dbReference type="InterPro" id="IPR000301">
    <property type="entry name" value="Tetraspanin_animals"/>
</dbReference>
<sequence length="284" mass="31595">MALTGCANFMKYSLFVFNALILVAGCGLVGFGVYTRTNELGVTSTLSSILGSTLLPTLSLVLIIAGAIIIVLSFFGCCGAIKEVKCMLLTFFLLLLIMLLGFIAGGIVIYAYRNKIEDITLQQMKISLNSSYGSVDHKQVTEGWDSLQKLFKCCGVRGGINSTESWAYYRFNTGWFVNQTEKQLKYVPESCCRDRVNTPNLNKCQGITDRKLIPYLKPPVNPKQENDELFTEGCFTRLQGMLAENINILVGVLAGIAFIMVLGMVFSMCLCRRIRSEYDDYCEE</sequence>
<keyword evidence="8" id="KW-1185">Reference proteome</keyword>
<dbReference type="EMBL" id="JBJQND010000015">
    <property type="protein sequence ID" value="KAL3853106.1"/>
    <property type="molecule type" value="Genomic_DNA"/>
</dbReference>
<evidence type="ECO:0000256" key="3">
    <source>
        <dbReference type="ARBA" id="ARBA00022692"/>
    </source>
</evidence>
<dbReference type="SUPFAM" id="SSF48652">
    <property type="entry name" value="Tetraspanin"/>
    <property type="match status" value="1"/>
</dbReference>
<evidence type="ECO:0000256" key="1">
    <source>
        <dbReference type="ARBA" id="ARBA00004141"/>
    </source>
</evidence>
<keyword evidence="3 6" id="KW-0812">Transmembrane</keyword>
<proteinExistence type="inferred from homology"/>
<evidence type="ECO:0000256" key="6">
    <source>
        <dbReference type="RuleBase" id="RU361218"/>
    </source>
</evidence>
<dbReference type="InterPro" id="IPR008952">
    <property type="entry name" value="Tetraspanin_EC2_sf"/>
</dbReference>
<dbReference type="PRINTS" id="PR00259">
    <property type="entry name" value="TMFOUR"/>
</dbReference>
<dbReference type="GO" id="GO:0016020">
    <property type="term" value="C:membrane"/>
    <property type="evidence" value="ECO:0007669"/>
    <property type="project" value="UniProtKB-SubCell"/>
</dbReference>
<dbReference type="Pfam" id="PF00335">
    <property type="entry name" value="Tetraspanin"/>
    <property type="match status" value="1"/>
</dbReference>
<evidence type="ECO:0000313" key="8">
    <source>
        <dbReference type="Proteomes" id="UP001634394"/>
    </source>
</evidence>
<name>A0ABD3UVR5_SINWO</name>
<dbReference type="PIRSF" id="PIRSF002419">
    <property type="entry name" value="Tetraspanin"/>
    <property type="match status" value="1"/>
</dbReference>
<dbReference type="AlphaFoldDB" id="A0ABD3UVR5"/>
<protein>
    <recommendedName>
        <fullName evidence="6">Tetraspanin</fullName>
    </recommendedName>
</protein>
<evidence type="ECO:0000313" key="7">
    <source>
        <dbReference type="EMBL" id="KAL3853106.1"/>
    </source>
</evidence>
<comment type="subcellular location">
    <subcellularLocation>
        <location evidence="1 6">Membrane</location>
        <topology evidence="1 6">Multi-pass membrane protein</topology>
    </subcellularLocation>
</comment>
<dbReference type="PANTHER" id="PTHR19282:SF519">
    <property type="entry name" value="TETRASPANIN"/>
    <property type="match status" value="1"/>
</dbReference>
<dbReference type="PROSITE" id="PS00421">
    <property type="entry name" value="TM4_1"/>
    <property type="match status" value="1"/>
</dbReference>
<reference evidence="7 8" key="1">
    <citation type="submission" date="2024-11" db="EMBL/GenBank/DDBJ databases">
        <title>Chromosome-level genome assembly of the freshwater bivalve Anodonta woodiana.</title>
        <authorList>
            <person name="Chen X."/>
        </authorList>
    </citation>
    <scope>NUCLEOTIDE SEQUENCE [LARGE SCALE GENOMIC DNA]</scope>
    <source>
        <strain evidence="7">MN2024</strain>
        <tissue evidence="7">Gills</tissue>
    </source>
</reference>
<feature type="transmembrane region" description="Helical" evidence="6">
    <location>
        <begin position="246"/>
        <end position="266"/>
    </location>
</feature>
<dbReference type="Gene3D" id="1.10.1450.10">
    <property type="entry name" value="Tetraspanin"/>
    <property type="match status" value="1"/>
</dbReference>
<evidence type="ECO:0000256" key="4">
    <source>
        <dbReference type="ARBA" id="ARBA00022989"/>
    </source>
</evidence>
<evidence type="ECO:0000256" key="2">
    <source>
        <dbReference type="ARBA" id="ARBA00006840"/>
    </source>
</evidence>
<dbReference type="PANTHER" id="PTHR19282">
    <property type="entry name" value="TETRASPANIN"/>
    <property type="match status" value="1"/>
</dbReference>
<dbReference type="InterPro" id="IPR018499">
    <property type="entry name" value="Tetraspanin/Peripherin"/>
</dbReference>
<feature type="transmembrane region" description="Helical" evidence="6">
    <location>
        <begin position="12"/>
        <end position="34"/>
    </location>
</feature>
<organism evidence="7 8">
    <name type="scientific">Sinanodonta woodiana</name>
    <name type="common">Chinese pond mussel</name>
    <name type="synonym">Anodonta woodiana</name>
    <dbReference type="NCBI Taxonomy" id="1069815"/>
    <lineage>
        <taxon>Eukaryota</taxon>
        <taxon>Metazoa</taxon>
        <taxon>Spiralia</taxon>
        <taxon>Lophotrochozoa</taxon>
        <taxon>Mollusca</taxon>
        <taxon>Bivalvia</taxon>
        <taxon>Autobranchia</taxon>
        <taxon>Heteroconchia</taxon>
        <taxon>Palaeoheterodonta</taxon>
        <taxon>Unionida</taxon>
        <taxon>Unionoidea</taxon>
        <taxon>Unionidae</taxon>
        <taxon>Unioninae</taxon>
        <taxon>Sinanodonta</taxon>
    </lineage>
</organism>
<accession>A0ABD3UVR5</accession>